<evidence type="ECO:0000313" key="4">
    <source>
        <dbReference type="Proteomes" id="UP001159427"/>
    </source>
</evidence>
<feature type="transmembrane region" description="Helical" evidence="1">
    <location>
        <begin position="1234"/>
        <end position="1262"/>
    </location>
</feature>
<dbReference type="Gene3D" id="1.10.287.70">
    <property type="match status" value="1"/>
</dbReference>
<dbReference type="PANTHER" id="PTHR46957:SF3">
    <property type="entry name" value="CYTOKINE RECEPTOR"/>
    <property type="match status" value="1"/>
</dbReference>
<keyword evidence="1" id="KW-0812">Transmembrane</keyword>
<organism evidence="3 4">
    <name type="scientific">Porites evermanni</name>
    <dbReference type="NCBI Taxonomy" id="104178"/>
    <lineage>
        <taxon>Eukaryota</taxon>
        <taxon>Metazoa</taxon>
        <taxon>Cnidaria</taxon>
        <taxon>Anthozoa</taxon>
        <taxon>Hexacorallia</taxon>
        <taxon>Scleractinia</taxon>
        <taxon>Fungiina</taxon>
        <taxon>Poritidae</taxon>
        <taxon>Porites</taxon>
    </lineage>
</organism>
<dbReference type="InterPro" id="IPR013783">
    <property type="entry name" value="Ig-like_fold"/>
</dbReference>
<feature type="domain" description="Fibronectin type-III" evidence="2">
    <location>
        <begin position="909"/>
        <end position="1005"/>
    </location>
</feature>
<keyword evidence="1" id="KW-0472">Membrane</keyword>
<feature type="domain" description="Fibronectin type-III" evidence="2">
    <location>
        <begin position="499"/>
        <end position="600"/>
    </location>
</feature>
<feature type="transmembrane region" description="Helical" evidence="1">
    <location>
        <begin position="829"/>
        <end position="849"/>
    </location>
</feature>
<protein>
    <recommendedName>
        <fullName evidence="2">Fibronectin type-III domain-containing protein</fullName>
    </recommendedName>
</protein>
<feature type="domain" description="Fibronectin type-III" evidence="2">
    <location>
        <begin position="1009"/>
        <end position="1110"/>
    </location>
</feature>
<feature type="transmembrane region" description="Helical" evidence="1">
    <location>
        <begin position="725"/>
        <end position="753"/>
    </location>
</feature>
<reference evidence="3 4" key="1">
    <citation type="submission" date="2022-05" db="EMBL/GenBank/DDBJ databases">
        <authorList>
            <consortium name="Genoscope - CEA"/>
            <person name="William W."/>
        </authorList>
    </citation>
    <scope>NUCLEOTIDE SEQUENCE [LARGE SCALE GENOMIC DNA]</scope>
</reference>
<dbReference type="InterPro" id="IPR050713">
    <property type="entry name" value="RTP_Phos/Ushers"/>
</dbReference>
<feature type="transmembrane region" description="Helical" evidence="1">
    <location>
        <begin position="1303"/>
        <end position="1328"/>
    </location>
</feature>
<dbReference type="Gene3D" id="2.60.40.10">
    <property type="entry name" value="Immunoglobulins"/>
    <property type="match status" value="6"/>
</dbReference>
<dbReference type="Pfam" id="PF00041">
    <property type="entry name" value="fn3"/>
    <property type="match status" value="5"/>
</dbReference>
<dbReference type="Proteomes" id="UP001159427">
    <property type="component" value="Unassembled WGS sequence"/>
</dbReference>
<dbReference type="SMART" id="SM00060">
    <property type="entry name" value="FN3"/>
    <property type="match status" value="5"/>
</dbReference>
<dbReference type="PRINTS" id="PR00169">
    <property type="entry name" value="KCHANNEL"/>
</dbReference>
<dbReference type="Pfam" id="PF07885">
    <property type="entry name" value="Ion_trans_2"/>
    <property type="match status" value="1"/>
</dbReference>
<dbReference type="EMBL" id="CALNXI010001315">
    <property type="protein sequence ID" value="CAH3164528.1"/>
    <property type="molecule type" value="Genomic_DNA"/>
</dbReference>
<dbReference type="InterPro" id="IPR013099">
    <property type="entry name" value="K_chnl_dom"/>
</dbReference>
<feature type="transmembrane region" description="Helical" evidence="1">
    <location>
        <begin position="1480"/>
        <end position="1504"/>
    </location>
</feature>
<sequence length="1583" mass="177286">VQLLSTVLLGSSPTNQPEQFLQASIFRATLSYLLVPTPTSLSLPQTQLQPEATSSMVQHSVSMLSSHHQNRASSFSAQALSPMLSSYNQKATLSLPNQLFQSSHNLTPPLTKSQATLSPWEPLITSQSSLPLPTSLLQQTSSVAPPGNFPARWERYPLSRHRQAKFVFHSQDFNHPLPFPDRNHWTGKCYYSRTAKKLADNENKKNCDFYYSYKSKNNGGKRKSISSLREFYYTKGENVMGVKVLNLSEGSIIASINVSFLAIDALQLISLQEELAGGTLGTTPAELLNLSSSYVPGEPPVILEAISNTSTSIELRWTEVTELYSMPLLGYVIVYKKRNGKFRVESMKSVLPMPLEAAVEDLEKFTDYIIRIYAFTSNGNGIPSQAVAVQTQEDVPSQTPPNIIVQSTSSTTIDVSWQPIDQAYVHGILLGYEVRFAKDDGLPLLWESRHVHPNARKIILSDLWYYSKYKIVVCGKTSKGCGKEYHAITYTWDDVPTRPPQGVVAQNLTSEKSINVNWSPVLSGHVNGPLLGYSLKYQRIRAAERVFEDREEHTLTFKPEELSTVLQVETYSTYRIRVAAFTPKGLGPYSDYVLAETCRCPKILYTNFWATTPYLTFNKNDNKIEGIFSGIITDMVHTACGICPAHGDTIIDISNNGKSGLSAKKDVLEVLKDIDDVPEISFPIYGNKYITKYLGDYAYINIVESPGVAFLAASRPPSGKAMNMIMAVLQTVPLIVLSACMAFMSGFIVWFLVSPEKSVAMVKRVFQSEGYLIRKTKIEINATMKHPLFRKEDKYITVDNVLAFCLDLMNEMVLKSCNLCHLLYYELSFIRFICFAHDFLLEVIFAYFFNFFRVESMKSVLPMPLEAAVEDLEKFTDYIIRIYAFTSNGNGIPSQAVAVQTQEDVPSQTPPNIIVQSTSSTTIDVSWQPIDQAYVHGILLGYEVRFAKDDGLPLLWESRHVHPNARKIILSDLWYYSKYKIVVCGKTSKGCGKEYHAITYTWDDVPTRPPQGVVAQNLTSEKSINVNWSPVLSGHVNGPLLGYSLKYQRIRAAERVFEDREEHTLTFKPEELSTVLQVETYSTYRIRVAAFTPKGLGPYSDYVLAETCRCPKILYTNFWATTPYLTFNKNDNKIEGIFSGIITDMVHTACGICPAHGDTIIDISNNGKSGLSAKKDVLEVLKDIDDVPEISFPIYGNKYITKYLGDYAYINIVESPGVAFLAASRPPSGKAMNMIMAVLQTVPLIVLSACMAFMSGFIVWFLDSKFNPEEFPPSFLKGVGEGFWWSYISMTTVGYGDRAPTSIIGRIFGIMWTLTGLVIISILIGAIASSLTSVTVERDVILYGTEIGAFQGSAEYRLGVLHNAKVNTKRQYSNVDDIRMALEDGEIQGALIDTYVIAEHKESLLSDRIFVKKILDRPFGYGVVLSGAARNVELRCRDYINMKITDIFQIIQNTTKTLDARSADAEVDESTGLFDSSSQMFLMSVASLAGTLIVAVAVGISYHICIYVPSKNKGYTEGIPFKKRSINFIEFPKKKMLMTLFYYFRGEVERIWVTFFLQGVPAKRNERSCGLFLQRRADQNLLH</sequence>
<feature type="domain" description="Fibronectin type-III" evidence="2">
    <location>
        <begin position="399"/>
        <end position="495"/>
    </location>
</feature>
<keyword evidence="1" id="KW-1133">Transmembrane helix</keyword>
<dbReference type="SUPFAM" id="SSF49265">
    <property type="entry name" value="Fibronectin type III"/>
    <property type="match status" value="4"/>
</dbReference>
<evidence type="ECO:0000259" key="2">
    <source>
        <dbReference type="PROSITE" id="PS50853"/>
    </source>
</evidence>
<dbReference type="InterPro" id="IPR003961">
    <property type="entry name" value="FN3_dom"/>
</dbReference>
<dbReference type="PANTHER" id="PTHR46957">
    <property type="entry name" value="CYTOKINE RECEPTOR"/>
    <property type="match status" value="1"/>
</dbReference>
<evidence type="ECO:0000313" key="3">
    <source>
        <dbReference type="EMBL" id="CAH3164528.1"/>
    </source>
</evidence>
<dbReference type="InterPro" id="IPR036116">
    <property type="entry name" value="FN3_sf"/>
</dbReference>
<dbReference type="PROSITE" id="PS50853">
    <property type="entry name" value="FN3"/>
    <property type="match status" value="5"/>
</dbReference>
<evidence type="ECO:0000256" key="1">
    <source>
        <dbReference type="SAM" id="Phobius"/>
    </source>
</evidence>
<comment type="caution">
    <text evidence="3">The sequence shown here is derived from an EMBL/GenBank/DDBJ whole genome shotgun (WGS) entry which is preliminary data.</text>
</comment>
<feature type="domain" description="Fibronectin type-III" evidence="2">
    <location>
        <begin position="299"/>
        <end position="394"/>
    </location>
</feature>
<keyword evidence="4" id="KW-1185">Reference proteome</keyword>
<feature type="non-terminal residue" evidence="3">
    <location>
        <position position="1"/>
    </location>
</feature>
<proteinExistence type="predicted"/>
<gene>
    <name evidence="3" type="ORF">PEVE_00004991</name>
</gene>
<dbReference type="CDD" id="cd00063">
    <property type="entry name" value="FN3"/>
    <property type="match status" value="6"/>
</dbReference>
<name>A0ABN8QH77_9CNID</name>
<dbReference type="SUPFAM" id="SSF81324">
    <property type="entry name" value="Voltage-gated potassium channels"/>
    <property type="match status" value="1"/>
</dbReference>
<accession>A0ABN8QH77</accession>